<evidence type="ECO:0000256" key="1">
    <source>
        <dbReference type="ARBA" id="ARBA00023002"/>
    </source>
</evidence>
<sequence length="344" mass="38128">MVTTKKLPTRQLGRGGPKVSAMGFGLMGLSAFYGAPEGDEARFKVLDRAFEMGETFWDSADMYLDSEDLLGKWFQLHPERRKDIFLATKFGNLVDPKTGNRIVRSDPAYVKEACAKSLKRLGVEKIDLYYAHRVDGVTPIEHTVQAMKELKDEGKVEFLGLSECSARTLERACKICHIAAVQIEFSPFTIDIERPEINLLATCRKLGVATVAYSPLGRGMLTGAYKSPDDFEEGDFRRAAPRFSKDNFPKNLELADKLAAIAKRKDVTPGQLSLAWLMRQGDDIIPIPGTKKIKYLEENVGALGVTLTDQEGEEIRKAVESAEVVGARYPEGMAAKLFGDTPEL</sequence>
<keyword evidence="4" id="KW-1185">Reference proteome</keyword>
<name>A0AA43TT06_9LECA</name>
<dbReference type="EMBL" id="JAPUFD010000005">
    <property type="protein sequence ID" value="MDI1487128.1"/>
    <property type="molecule type" value="Genomic_DNA"/>
</dbReference>
<dbReference type="AlphaFoldDB" id="A0AA43TT06"/>
<dbReference type="Proteomes" id="UP001161017">
    <property type="component" value="Unassembled WGS sequence"/>
</dbReference>
<keyword evidence="1" id="KW-0560">Oxidoreductase</keyword>
<dbReference type="GO" id="GO:0005737">
    <property type="term" value="C:cytoplasm"/>
    <property type="evidence" value="ECO:0007669"/>
    <property type="project" value="TreeGrafter"/>
</dbReference>
<accession>A0AA43TT06</accession>
<comment type="caution">
    <text evidence="3">The sequence shown here is derived from an EMBL/GenBank/DDBJ whole genome shotgun (WGS) entry which is preliminary data.</text>
</comment>
<dbReference type="SUPFAM" id="SSF51430">
    <property type="entry name" value="NAD(P)-linked oxidoreductase"/>
    <property type="match status" value="1"/>
</dbReference>
<protein>
    <recommendedName>
        <fullName evidence="2">NADP-dependent oxidoreductase domain-containing protein</fullName>
    </recommendedName>
</protein>
<dbReference type="PANTHER" id="PTHR43625:SF40">
    <property type="entry name" value="ALDO-KETO REDUCTASE YAKC [NADP(+)]"/>
    <property type="match status" value="1"/>
</dbReference>
<dbReference type="PANTHER" id="PTHR43625">
    <property type="entry name" value="AFLATOXIN B1 ALDEHYDE REDUCTASE"/>
    <property type="match status" value="1"/>
</dbReference>
<dbReference type="GO" id="GO:0016491">
    <property type="term" value="F:oxidoreductase activity"/>
    <property type="evidence" value="ECO:0007669"/>
    <property type="project" value="UniProtKB-KW"/>
</dbReference>
<evidence type="ECO:0000313" key="4">
    <source>
        <dbReference type="Proteomes" id="UP001161017"/>
    </source>
</evidence>
<reference evidence="3" key="1">
    <citation type="journal article" date="2023" name="Genome Biol. Evol.">
        <title>First Whole Genome Sequence and Flow Cytometry Genome Size Data for the Lichen-Forming Fungus Ramalina farinacea (Ascomycota).</title>
        <authorList>
            <person name="Llewellyn T."/>
            <person name="Mian S."/>
            <person name="Hill R."/>
            <person name="Leitch I.J."/>
            <person name="Gaya E."/>
        </authorList>
    </citation>
    <scope>NUCLEOTIDE SEQUENCE</scope>
    <source>
        <strain evidence="3">LIQ254RAFAR</strain>
    </source>
</reference>
<dbReference type="InterPro" id="IPR050791">
    <property type="entry name" value="Aldo-Keto_reductase"/>
</dbReference>
<evidence type="ECO:0000313" key="3">
    <source>
        <dbReference type="EMBL" id="MDI1487128.1"/>
    </source>
</evidence>
<dbReference type="InterPro" id="IPR036812">
    <property type="entry name" value="NAD(P)_OxRdtase_dom_sf"/>
</dbReference>
<dbReference type="InterPro" id="IPR023210">
    <property type="entry name" value="NADP_OxRdtase_dom"/>
</dbReference>
<dbReference type="Pfam" id="PF00248">
    <property type="entry name" value="Aldo_ket_red"/>
    <property type="match status" value="1"/>
</dbReference>
<organism evidence="3 4">
    <name type="scientific">Ramalina farinacea</name>
    <dbReference type="NCBI Taxonomy" id="258253"/>
    <lineage>
        <taxon>Eukaryota</taxon>
        <taxon>Fungi</taxon>
        <taxon>Dikarya</taxon>
        <taxon>Ascomycota</taxon>
        <taxon>Pezizomycotina</taxon>
        <taxon>Lecanoromycetes</taxon>
        <taxon>OSLEUM clade</taxon>
        <taxon>Lecanoromycetidae</taxon>
        <taxon>Lecanorales</taxon>
        <taxon>Lecanorineae</taxon>
        <taxon>Ramalinaceae</taxon>
        <taxon>Ramalina</taxon>
    </lineage>
</organism>
<feature type="domain" description="NADP-dependent oxidoreductase" evidence="2">
    <location>
        <begin position="22"/>
        <end position="319"/>
    </location>
</feature>
<proteinExistence type="predicted"/>
<gene>
    <name evidence="3" type="ORF">OHK93_006396</name>
</gene>
<dbReference type="Gene3D" id="3.20.20.100">
    <property type="entry name" value="NADP-dependent oxidoreductase domain"/>
    <property type="match status" value="1"/>
</dbReference>
<evidence type="ECO:0000259" key="2">
    <source>
        <dbReference type="Pfam" id="PF00248"/>
    </source>
</evidence>